<evidence type="ECO:0000259" key="3">
    <source>
        <dbReference type="Pfam" id="PF18891"/>
    </source>
</evidence>
<keyword evidence="4" id="KW-1185">Reference proteome</keyword>
<reference evidence="5" key="1">
    <citation type="submission" date="2025-08" db="UniProtKB">
        <authorList>
            <consortium name="RefSeq"/>
        </authorList>
    </citation>
    <scope>IDENTIFICATION</scope>
    <source>
        <tissue evidence="5">Whole Larva</tissue>
    </source>
</reference>
<dbReference type="InterPro" id="IPR016135">
    <property type="entry name" value="UBQ-conjugating_enzyme/RWD"/>
</dbReference>
<accession>A0ABM1N4I9</accession>
<dbReference type="InterPro" id="IPR026850">
    <property type="entry name" value="FANCL_C"/>
</dbReference>
<dbReference type="GeneID" id="108566392"/>
<dbReference type="InterPro" id="IPR026848">
    <property type="entry name" value="Fancl"/>
</dbReference>
<feature type="domain" description="FANCL UBC-like" evidence="3">
    <location>
        <begin position="190"/>
        <end position="286"/>
    </location>
</feature>
<evidence type="ECO:0000313" key="4">
    <source>
        <dbReference type="Proteomes" id="UP000695000"/>
    </source>
</evidence>
<dbReference type="PANTHER" id="PTHR13206">
    <property type="entry name" value="UBIQUITIN LIGASE PROTEIN PHF9 FANCONI ANEMIA GROUP L PROTEIN"/>
    <property type="match status" value="1"/>
</dbReference>
<protein>
    <submittedName>
        <fullName evidence="5">E3 ubiquitin-protein ligase FANCL isoform X1</fullName>
    </submittedName>
</protein>
<dbReference type="Gene3D" id="3.10.110.10">
    <property type="entry name" value="Ubiquitin Conjugating Enzyme"/>
    <property type="match status" value="1"/>
</dbReference>
<dbReference type="CDD" id="cd23831">
    <property type="entry name" value="DRWD-N_FANCL"/>
    <property type="match status" value="1"/>
</dbReference>
<dbReference type="CDD" id="cd23832">
    <property type="entry name" value="DRWD-C_FANCL"/>
    <property type="match status" value="1"/>
</dbReference>
<dbReference type="Pfam" id="PF11793">
    <property type="entry name" value="FANCL_C"/>
    <property type="match status" value="1"/>
</dbReference>
<dbReference type="SUPFAM" id="SSF57850">
    <property type="entry name" value="RING/U-box"/>
    <property type="match status" value="1"/>
</dbReference>
<evidence type="ECO:0000313" key="5">
    <source>
        <dbReference type="RefSeq" id="XP_017781739.1"/>
    </source>
</evidence>
<dbReference type="RefSeq" id="XP_017781739.1">
    <property type="nucleotide sequence ID" value="XM_017926250.1"/>
</dbReference>
<gene>
    <name evidence="5" type="primary">LOC108566392</name>
</gene>
<dbReference type="InterPro" id="IPR043003">
    <property type="entry name" value="FANCL_d3_sf"/>
</dbReference>
<sequence>MSTKALDLELFLNYPGIIPLSKSNDEFGGYLFVKDAGFPISLKKDKDRRRYDVQLGRVRSEVLAGVDFGEHPALILRKLSEFIGKSADGDRGSQENNDTDFYRFVMREYVEFKKFYFNIGSKLSHDMRCIEILHVDESRRQHKLQIEVKSDCKAAFNAKIYDLPECELQDDNSLLSLYGKFCEVVALYQPFFDLLDEIDDTCWILDPETPKRKDAYRRIAITGNLSVVIQFNAKNFVELPILKFLGPKHECEEYSKKLTANFSKWEPEDQILQEILKLLELEAFPKKPVKASLEELVLVNSGECCICFTMRLDDKLPEIVCPNPCCSQLFHEQCLYQWLFCLNSRKFYFEIIGDCPNCEKLIRCPLPKN</sequence>
<dbReference type="Pfam" id="PF18890">
    <property type="entry name" value="FANCL_d2"/>
    <property type="match status" value="1"/>
</dbReference>
<evidence type="ECO:0000259" key="1">
    <source>
        <dbReference type="Pfam" id="PF11793"/>
    </source>
</evidence>
<name>A0ABM1N4I9_NICVS</name>
<feature type="domain" description="FANCL C-terminal" evidence="1">
    <location>
        <begin position="303"/>
        <end position="362"/>
    </location>
</feature>
<evidence type="ECO:0000259" key="2">
    <source>
        <dbReference type="Pfam" id="PF18890"/>
    </source>
</evidence>
<dbReference type="PANTHER" id="PTHR13206:SF0">
    <property type="entry name" value="E3 UBIQUITIN-PROTEIN LIGASE FANCL"/>
    <property type="match status" value="1"/>
</dbReference>
<dbReference type="InterPro" id="IPR013083">
    <property type="entry name" value="Znf_RING/FYVE/PHD"/>
</dbReference>
<proteinExistence type="predicted"/>
<dbReference type="Gene3D" id="3.30.40.10">
    <property type="entry name" value="Zinc/RING finger domain, C3HC4 (zinc finger)"/>
    <property type="match status" value="1"/>
</dbReference>
<dbReference type="InterPro" id="IPR043898">
    <property type="entry name" value="FANCL_d2"/>
</dbReference>
<dbReference type="Pfam" id="PF18891">
    <property type="entry name" value="FANCL_d3"/>
    <property type="match status" value="1"/>
</dbReference>
<dbReference type="InterPro" id="IPR044037">
    <property type="entry name" value="FANCL_d3"/>
</dbReference>
<organism evidence="4 5">
    <name type="scientific">Nicrophorus vespilloides</name>
    <name type="common">Boreal carrion beetle</name>
    <dbReference type="NCBI Taxonomy" id="110193"/>
    <lineage>
        <taxon>Eukaryota</taxon>
        <taxon>Metazoa</taxon>
        <taxon>Ecdysozoa</taxon>
        <taxon>Arthropoda</taxon>
        <taxon>Hexapoda</taxon>
        <taxon>Insecta</taxon>
        <taxon>Pterygota</taxon>
        <taxon>Neoptera</taxon>
        <taxon>Endopterygota</taxon>
        <taxon>Coleoptera</taxon>
        <taxon>Polyphaga</taxon>
        <taxon>Staphyliniformia</taxon>
        <taxon>Silphidae</taxon>
        <taxon>Nicrophorinae</taxon>
        <taxon>Nicrophorus</taxon>
    </lineage>
</organism>
<dbReference type="Gene3D" id="3.10.110.20">
    <property type="entry name" value="RWD domain-like"/>
    <property type="match status" value="1"/>
</dbReference>
<dbReference type="SMART" id="SM01197">
    <property type="entry name" value="FANCL_C"/>
    <property type="match status" value="1"/>
</dbReference>
<dbReference type="Proteomes" id="UP000695000">
    <property type="component" value="Unplaced"/>
</dbReference>
<feature type="domain" description="FANCL UBC-like" evidence="2">
    <location>
        <begin position="109"/>
        <end position="186"/>
    </location>
</feature>